<dbReference type="EMBL" id="BTSX01000006">
    <property type="protein sequence ID" value="GMT06929.1"/>
    <property type="molecule type" value="Genomic_DNA"/>
</dbReference>
<accession>A0AAV5UKQ4</accession>
<feature type="non-terminal residue" evidence="2">
    <location>
        <position position="1"/>
    </location>
</feature>
<feature type="non-terminal residue" evidence="2">
    <location>
        <position position="86"/>
    </location>
</feature>
<sequence>NQMITDFVGVKLADSSGMDYTAMDSANYSPEDTKSAAASEPEIGSQSLNPQPDFAYVKCPESFPTDCCLLRHMPDHGGSIGSRKMS</sequence>
<dbReference type="AlphaFoldDB" id="A0AAV5UKQ4"/>
<dbReference type="Proteomes" id="UP001432027">
    <property type="component" value="Unassembled WGS sequence"/>
</dbReference>
<name>A0AAV5UKQ4_9BILA</name>
<proteinExistence type="predicted"/>
<evidence type="ECO:0000313" key="3">
    <source>
        <dbReference type="Proteomes" id="UP001432027"/>
    </source>
</evidence>
<keyword evidence="3" id="KW-1185">Reference proteome</keyword>
<feature type="region of interest" description="Disordered" evidence="1">
    <location>
        <begin position="23"/>
        <end position="49"/>
    </location>
</feature>
<evidence type="ECO:0008006" key="4">
    <source>
        <dbReference type="Google" id="ProtNLM"/>
    </source>
</evidence>
<evidence type="ECO:0000256" key="1">
    <source>
        <dbReference type="SAM" id="MobiDB-lite"/>
    </source>
</evidence>
<protein>
    <recommendedName>
        <fullName evidence="4">C2H2-type domain-containing protein</fullName>
    </recommendedName>
</protein>
<evidence type="ECO:0000313" key="2">
    <source>
        <dbReference type="EMBL" id="GMT06929.1"/>
    </source>
</evidence>
<gene>
    <name evidence="2" type="ORF">PENTCL1PPCAC_29103</name>
</gene>
<organism evidence="2 3">
    <name type="scientific">Pristionchus entomophagus</name>
    <dbReference type="NCBI Taxonomy" id="358040"/>
    <lineage>
        <taxon>Eukaryota</taxon>
        <taxon>Metazoa</taxon>
        <taxon>Ecdysozoa</taxon>
        <taxon>Nematoda</taxon>
        <taxon>Chromadorea</taxon>
        <taxon>Rhabditida</taxon>
        <taxon>Rhabditina</taxon>
        <taxon>Diplogasteromorpha</taxon>
        <taxon>Diplogasteroidea</taxon>
        <taxon>Neodiplogasteridae</taxon>
        <taxon>Pristionchus</taxon>
    </lineage>
</organism>
<comment type="caution">
    <text evidence="2">The sequence shown here is derived from an EMBL/GenBank/DDBJ whole genome shotgun (WGS) entry which is preliminary data.</text>
</comment>
<reference evidence="2" key="1">
    <citation type="submission" date="2023-10" db="EMBL/GenBank/DDBJ databases">
        <title>Genome assembly of Pristionchus species.</title>
        <authorList>
            <person name="Yoshida K."/>
            <person name="Sommer R.J."/>
        </authorList>
    </citation>
    <scope>NUCLEOTIDE SEQUENCE</scope>
    <source>
        <strain evidence="2">RS0144</strain>
    </source>
</reference>